<evidence type="ECO:0000313" key="5">
    <source>
        <dbReference type="Proteomes" id="UP000018817"/>
    </source>
</evidence>
<dbReference type="SUPFAM" id="SSF53067">
    <property type="entry name" value="Actin-like ATPase domain"/>
    <property type="match status" value="2"/>
</dbReference>
<evidence type="ECO:0000256" key="3">
    <source>
        <dbReference type="ARBA" id="ARBA00022840"/>
    </source>
</evidence>
<sequence>MFSDKVMKKDATYFLFTTKESDDDKVLIEISSMVVLRMSEMAEAFLGQRISQAVVTAPAYFNNQQRQSTKDVVSIAGLDLQRINNETSVAALAYGLDTNAGTDGKACNVQIFVLGGGTVDVSILSIRVRHLEVKSTGGDSGEDSDNNMVQHLLTEFERKIRNLDPSGSARASVVTACESAKRMLLTTTSASVEVTSLFEGVEFSSTVVTRAKFESLNEELFKRCEVTVFKVLEDAKMKPEDWSGSEVLHVFPHAVHAVPRQGAVQVSQPGRGSHLRCAVQGATLDGISNDATNCCWSMSPRCHRVLRLWASSCRCSSSARRTCP</sequence>
<comment type="similarity">
    <text evidence="1">Belongs to the heat shock protein 70 family.</text>
</comment>
<dbReference type="GO" id="GO:0005524">
    <property type="term" value="F:ATP binding"/>
    <property type="evidence" value="ECO:0007669"/>
    <property type="project" value="UniProtKB-KW"/>
</dbReference>
<protein>
    <submittedName>
        <fullName evidence="4">Uncharacterized protein</fullName>
    </submittedName>
</protein>
<dbReference type="FunFam" id="3.90.640.10:FF:000010">
    <property type="entry name" value="heat shock 70 kDa protein 14"/>
    <property type="match status" value="1"/>
</dbReference>
<dbReference type="Gene3D" id="3.90.640.10">
    <property type="entry name" value="Actin, Chain A, domain 4"/>
    <property type="match status" value="1"/>
</dbReference>
<dbReference type="RefSeq" id="XP_008896124.1">
    <property type="nucleotide sequence ID" value="XM_008897876.1"/>
</dbReference>
<dbReference type="Pfam" id="PF00012">
    <property type="entry name" value="HSP70"/>
    <property type="match status" value="1"/>
</dbReference>
<name>W2QZB1_PHYN3</name>
<evidence type="ECO:0000256" key="2">
    <source>
        <dbReference type="ARBA" id="ARBA00022741"/>
    </source>
</evidence>
<keyword evidence="2" id="KW-0547">Nucleotide-binding</keyword>
<proteinExistence type="inferred from homology"/>
<evidence type="ECO:0000313" key="4">
    <source>
        <dbReference type="EMBL" id="ETN18453.1"/>
    </source>
</evidence>
<dbReference type="Gene3D" id="3.30.30.30">
    <property type="match status" value="1"/>
</dbReference>
<dbReference type="EMBL" id="KI669566">
    <property type="protein sequence ID" value="ETN18453.1"/>
    <property type="molecule type" value="Genomic_DNA"/>
</dbReference>
<dbReference type="FunFam" id="3.30.420.40:FF:000028">
    <property type="entry name" value="heat shock 70 kDa protein-like"/>
    <property type="match status" value="1"/>
</dbReference>
<dbReference type="OMA" id="NDATNCC"/>
<keyword evidence="3" id="KW-0067">ATP-binding</keyword>
<dbReference type="PANTHER" id="PTHR19375">
    <property type="entry name" value="HEAT SHOCK PROTEIN 70KDA"/>
    <property type="match status" value="1"/>
</dbReference>
<dbReference type="VEuPathDB" id="FungiDB:PPTG_04054"/>
<evidence type="ECO:0000256" key="1">
    <source>
        <dbReference type="ARBA" id="ARBA00007381"/>
    </source>
</evidence>
<reference evidence="4 5" key="2">
    <citation type="submission" date="2013-11" db="EMBL/GenBank/DDBJ databases">
        <title>The Genome Sequence of Phytophthora parasitica INRA-310.</title>
        <authorList>
            <consortium name="The Broad Institute Genomics Platform"/>
            <person name="Russ C."/>
            <person name="Tyler B."/>
            <person name="Panabieres F."/>
            <person name="Shan W."/>
            <person name="Tripathy S."/>
            <person name="Grunwald N."/>
            <person name="Machado M."/>
            <person name="Johnson C.S."/>
            <person name="Arredondo F."/>
            <person name="Hong C."/>
            <person name="Coffey M."/>
            <person name="Young S.K."/>
            <person name="Zeng Q."/>
            <person name="Gargeya S."/>
            <person name="Fitzgerald M."/>
            <person name="Abouelleil A."/>
            <person name="Alvarado L."/>
            <person name="Chapman S.B."/>
            <person name="Gainer-Dewar J."/>
            <person name="Goldberg J."/>
            <person name="Griggs A."/>
            <person name="Gujja S."/>
            <person name="Hansen M."/>
            <person name="Howarth C."/>
            <person name="Imamovic A."/>
            <person name="Ireland A."/>
            <person name="Larimer J."/>
            <person name="McCowan C."/>
            <person name="Murphy C."/>
            <person name="Pearson M."/>
            <person name="Poon T.W."/>
            <person name="Priest M."/>
            <person name="Roberts A."/>
            <person name="Saif S."/>
            <person name="Shea T."/>
            <person name="Sykes S."/>
            <person name="Wortman J."/>
            <person name="Nusbaum C."/>
            <person name="Birren B."/>
        </authorList>
    </citation>
    <scope>NUCLEOTIDE SEQUENCE [LARGE SCALE GENOMIC DNA]</scope>
    <source>
        <strain evidence="4 5">INRA-310</strain>
    </source>
</reference>
<dbReference type="AlphaFoldDB" id="W2QZB1"/>
<dbReference type="Gene3D" id="3.30.420.40">
    <property type="match status" value="2"/>
</dbReference>
<reference evidence="5" key="1">
    <citation type="submission" date="2011-12" db="EMBL/GenBank/DDBJ databases">
        <authorList>
            <consortium name="The Broad Institute Genome Sequencing Platform"/>
            <person name="Russ C."/>
            <person name="Tyler B."/>
            <person name="Panabieres F."/>
            <person name="Shan W."/>
            <person name="Tripathy S."/>
            <person name="Grunwald N."/>
            <person name="Machado M."/>
            <person name="Young S.K."/>
            <person name="Zeng Q."/>
            <person name="Gargeya S."/>
            <person name="Fitzgerald M."/>
            <person name="Haas B."/>
            <person name="Abouelleil A."/>
            <person name="Alvarado L."/>
            <person name="Arachchi H.M."/>
            <person name="Berlin A."/>
            <person name="Chapman S.B."/>
            <person name="Gearin G."/>
            <person name="Goldberg J."/>
            <person name="Griggs A."/>
            <person name="Gujja S."/>
            <person name="Hansen M."/>
            <person name="Heiman D."/>
            <person name="Howarth C."/>
            <person name="Larimer J."/>
            <person name="Lui A."/>
            <person name="MacDonald P.J.P."/>
            <person name="McCowen C."/>
            <person name="Montmayeur A."/>
            <person name="Murphy C."/>
            <person name="Neiman D."/>
            <person name="Pearson M."/>
            <person name="Priest M."/>
            <person name="Roberts A."/>
            <person name="Saif S."/>
            <person name="Shea T."/>
            <person name="Sisk P."/>
            <person name="Stolte C."/>
            <person name="Sykes S."/>
            <person name="Wortman J."/>
            <person name="Nusbaum C."/>
            <person name="Birren B."/>
        </authorList>
    </citation>
    <scope>NUCLEOTIDE SEQUENCE [LARGE SCALE GENOMIC DNA]</scope>
    <source>
        <strain evidence="5">INRA-310</strain>
    </source>
</reference>
<gene>
    <name evidence="4" type="ORF">PPTG_04054</name>
</gene>
<dbReference type="InterPro" id="IPR013126">
    <property type="entry name" value="Hsp_70_fam"/>
</dbReference>
<dbReference type="Proteomes" id="UP000018817">
    <property type="component" value="Unassembled WGS sequence"/>
</dbReference>
<dbReference type="GeneID" id="20174172"/>
<dbReference type="STRING" id="761204.W2QZB1"/>
<dbReference type="GO" id="GO:0140662">
    <property type="term" value="F:ATP-dependent protein folding chaperone"/>
    <property type="evidence" value="ECO:0007669"/>
    <property type="project" value="InterPro"/>
</dbReference>
<dbReference type="InterPro" id="IPR043129">
    <property type="entry name" value="ATPase_NBD"/>
</dbReference>
<organism evidence="4 5">
    <name type="scientific">Phytophthora nicotianae (strain INRA-310)</name>
    <name type="common">Phytophthora parasitica</name>
    <dbReference type="NCBI Taxonomy" id="761204"/>
    <lineage>
        <taxon>Eukaryota</taxon>
        <taxon>Sar</taxon>
        <taxon>Stramenopiles</taxon>
        <taxon>Oomycota</taxon>
        <taxon>Peronosporomycetes</taxon>
        <taxon>Peronosporales</taxon>
        <taxon>Peronosporaceae</taxon>
        <taxon>Phytophthora</taxon>
    </lineage>
</organism>
<accession>W2QZB1</accession>
<dbReference type="PRINTS" id="PR00301">
    <property type="entry name" value="HEATSHOCK70"/>
</dbReference>